<keyword evidence="3 9" id="KW-0255">Endonuclease</keyword>
<proteinExistence type="inferred from homology"/>
<dbReference type="EMBL" id="DTPI01000028">
    <property type="protein sequence ID" value="HGE66335.1"/>
    <property type="molecule type" value="Genomic_DNA"/>
</dbReference>
<feature type="binding site" evidence="9">
    <location>
        <position position="251"/>
    </location>
    <ligand>
        <name>Mn(2+)</name>
        <dbReference type="ChEBI" id="CHEBI:29035"/>
    </ligand>
</feature>
<dbReference type="AlphaFoldDB" id="A0A7C4S5G7"/>
<keyword evidence="5 9" id="KW-0460">Magnesium</keyword>
<comment type="cofactor">
    <cofactor evidence="9">
        <name>Mg(2+)</name>
        <dbReference type="ChEBI" id="CHEBI:18420"/>
    </cofactor>
    <cofactor evidence="9">
        <name>Mn(2+)</name>
        <dbReference type="ChEBI" id="CHEBI:29035"/>
    </cofactor>
</comment>
<feature type="binding site" evidence="9">
    <location>
        <position position="173"/>
    </location>
    <ligand>
        <name>Mn(2+)</name>
        <dbReference type="ChEBI" id="CHEBI:29035"/>
    </ligand>
</feature>
<evidence type="ECO:0000256" key="7">
    <source>
        <dbReference type="ARBA" id="ARBA00023125"/>
    </source>
</evidence>
<evidence type="ECO:0000256" key="3">
    <source>
        <dbReference type="ARBA" id="ARBA00022759"/>
    </source>
</evidence>
<comment type="function">
    <text evidence="9">CRISPR (clustered regularly interspaced short palindromic repeat), is an adaptive immune system that provides protection against mobile genetic elements (viruses, transposable elements and conjugative plasmids). CRISPR clusters contain spacers, sequences complementary to antecedent mobile elements, and target invading nucleic acids. CRISPR clusters are transcribed and processed into CRISPR RNA (crRNA). Acts as a dsDNA endonuclease. Involved in the integration of spacer DNA into the CRISPR cassette.</text>
</comment>
<keyword evidence="6 9" id="KW-0051">Antiviral defense</keyword>
<dbReference type="GO" id="GO:0043571">
    <property type="term" value="P:maintenance of CRISPR repeat elements"/>
    <property type="evidence" value="ECO:0007669"/>
    <property type="project" value="UniProtKB-UniRule"/>
</dbReference>
<dbReference type="InterPro" id="IPR050646">
    <property type="entry name" value="Cas1"/>
</dbReference>
<keyword evidence="8 9" id="KW-0464">Manganese</keyword>
<dbReference type="GO" id="GO:0003677">
    <property type="term" value="F:DNA binding"/>
    <property type="evidence" value="ECO:0007669"/>
    <property type="project" value="UniProtKB-KW"/>
</dbReference>
<protein>
    <recommendedName>
        <fullName evidence="9">CRISPR-associated endonuclease Cas1</fullName>
        <ecNumber evidence="9">3.1.-.-</ecNumber>
    </recommendedName>
</protein>
<dbReference type="Pfam" id="PF01867">
    <property type="entry name" value="Cas_Cas1"/>
    <property type="match status" value="1"/>
</dbReference>
<dbReference type="EMBL" id="DTAK01000015">
    <property type="protein sequence ID" value="HGU59151.1"/>
    <property type="molecule type" value="Genomic_DNA"/>
</dbReference>
<dbReference type="GO" id="GO:0051607">
    <property type="term" value="P:defense response to virus"/>
    <property type="evidence" value="ECO:0007669"/>
    <property type="project" value="UniProtKB-UniRule"/>
</dbReference>
<dbReference type="NCBIfam" id="TIGR00287">
    <property type="entry name" value="cas1"/>
    <property type="match status" value="1"/>
</dbReference>
<dbReference type="InterPro" id="IPR042206">
    <property type="entry name" value="CRISPR-assoc_Cas1_C"/>
</dbReference>
<dbReference type="Gene3D" id="3.100.10.20">
    <property type="entry name" value="CRISPR-associated endonuclease Cas1, N-terminal domain"/>
    <property type="match status" value="1"/>
</dbReference>
<keyword evidence="4 9" id="KW-0378">Hydrolase</keyword>
<dbReference type="GO" id="GO:0046872">
    <property type="term" value="F:metal ion binding"/>
    <property type="evidence" value="ECO:0007669"/>
    <property type="project" value="UniProtKB-UniRule"/>
</dbReference>
<dbReference type="GO" id="GO:0004519">
    <property type="term" value="F:endonuclease activity"/>
    <property type="evidence" value="ECO:0007669"/>
    <property type="project" value="UniProtKB-UniRule"/>
</dbReference>
<evidence type="ECO:0000256" key="8">
    <source>
        <dbReference type="ARBA" id="ARBA00023211"/>
    </source>
</evidence>
<evidence type="ECO:0000256" key="1">
    <source>
        <dbReference type="ARBA" id="ARBA00022722"/>
    </source>
</evidence>
<evidence type="ECO:0000313" key="10">
    <source>
        <dbReference type="EMBL" id="HGE66335.1"/>
    </source>
</evidence>
<dbReference type="Gene3D" id="1.20.120.920">
    <property type="entry name" value="CRISPR-associated endonuclease Cas1, C-terminal domain"/>
    <property type="match status" value="1"/>
</dbReference>
<evidence type="ECO:0000256" key="5">
    <source>
        <dbReference type="ARBA" id="ARBA00022842"/>
    </source>
</evidence>
<keyword evidence="2 9" id="KW-0479">Metal-binding</keyword>
<evidence type="ECO:0000256" key="9">
    <source>
        <dbReference type="HAMAP-Rule" id="MF_01470"/>
    </source>
</evidence>
<evidence type="ECO:0000313" key="12">
    <source>
        <dbReference type="EMBL" id="HHF48085.1"/>
    </source>
</evidence>
<evidence type="ECO:0000256" key="4">
    <source>
        <dbReference type="ARBA" id="ARBA00022801"/>
    </source>
</evidence>
<evidence type="ECO:0000256" key="6">
    <source>
        <dbReference type="ARBA" id="ARBA00023118"/>
    </source>
</evidence>
<accession>A0A7C4S5G7</accession>
<gene>
    <name evidence="9 11" type="primary">cas1</name>
    <name evidence="12" type="ORF">ENL48_02505</name>
    <name evidence="11" type="ORF">ENT89_02990</name>
    <name evidence="10" type="ORF">ENX77_04320</name>
</gene>
<comment type="similarity">
    <text evidence="9">Belongs to the CRISPR-associated endonuclease Cas1 family.</text>
</comment>
<feature type="binding site" evidence="9">
    <location>
        <position position="236"/>
    </location>
    <ligand>
        <name>Mn(2+)</name>
        <dbReference type="ChEBI" id="CHEBI:29035"/>
    </ligand>
</feature>
<name>A0A7C4S5G7_9EURY</name>
<keyword evidence="1 9" id="KW-0540">Nuclease</keyword>
<dbReference type="GO" id="GO:0016787">
    <property type="term" value="F:hydrolase activity"/>
    <property type="evidence" value="ECO:0007669"/>
    <property type="project" value="UniProtKB-KW"/>
</dbReference>
<dbReference type="HAMAP" id="MF_01470">
    <property type="entry name" value="Cas1"/>
    <property type="match status" value="1"/>
</dbReference>
<dbReference type="CDD" id="cd09634">
    <property type="entry name" value="Cas1_I-II-III"/>
    <property type="match status" value="1"/>
</dbReference>
<evidence type="ECO:0000313" key="11">
    <source>
        <dbReference type="EMBL" id="HGU59151.1"/>
    </source>
</evidence>
<keyword evidence="7 9" id="KW-0238">DNA-binding</keyword>
<sequence>MKLTDYGHLLIDEFGVTLKKRKRRILIASKEGKEEIPVKSIRDVIISGKANVSSEVLKMLAESGVDVLFTTPMGKPVARLVSAKLGGTALNRIEQYKSVEDSRGIKVAKLIIAGKTRNQMSNVRYYSKSRRLNEVLSLKLYELYEAIKSRYEQFLSEEYEDLDSARKSILAYEGEVANYYWDAIKLSLDDWNFPGRDQKGDDPVNVSLNICYNLLSSQIWKYTLKFGLDPFLGYLHVDRPGKLSLVFDLMEPFRPMVDRFVVSFLKKISPAYFSEKKKNDTIITLKNQFFSDFMQSRLDYKGRKMQMETVMFYYIQDFVSFLKGSRDSFAVPYIPW</sequence>
<organism evidence="11">
    <name type="scientific">Geoglobus ahangari</name>
    <dbReference type="NCBI Taxonomy" id="113653"/>
    <lineage>
        <taxon>Archaea</taxon>
        <taxon>Methanobacteriati</taxon>
        <taxon>Methanobacteriota</taxon>
        <taxon>Archaeoglobi</taxon>
        <taxon>Archaeoglobales</taxon>
        <taxon>Archaeoglobaceae</taxon>
        <taxon>Geoglobus</taxon>
    </lineage>
</organism>
<dbReference type="InterPro" id="IPR042211">
    <property type="entry name" value="CRISPR-assoc_Cas1_N"/>
</dbReference>
<comment type="subunit">
    <text evidence="9">Homodimer, forms a heterotetramer with a Cas2 homodimer.</text>
</comment>
<dbReference type="InterPro" id="IPR002729">
    <property type="entry name" value="CRISPR-assoc_Cas1"/>
</dbReference>
<dbReference type="EC" id="3.1.-.-" evidence="9"/>
<dbReference type="EMBL" id="DRUC01000042">
    <property type="protein sequence ID" value="HHF48085.1"/>
    <property type="molecule type" value="Genomic_DNA"/>
</dbReference>
<evidence type="ECO:0000256" key="2">
    <source>
        <dbReference type="ARBA" id="ARBA00022723"/>
    </source>
</evidence>
<reference evidence="11" key="1">
    <citation type="journal article" date="2020" name="mSystems">
        <title>Genome- and Community-Level Interaction Insights into Carbon Utilization and Element Cycling Functions of Hydrothermarchaeota in Hydrothermal Sediment.</title>
        <authorList>
            <person name="Zhou Z."/>
            <person name="Liu Y."/>
            <person name="Xu W."/>
            <person name="Pan J."/>
            <person name="Luo Z.H."/>
            <person name="Li M."/>
        </authorList>
    </citation>
    <scope>NUCLEOTIDE SEQUENCE [LARGE SCALE GENOMIC DNA]</scope>
    <source>
        <strain evidence="12">SpSt-10</strain>
        <strain evidence="11">SpSt-62</strain>
        <strain evidence="10">SpSt-97</strain>
    </source>
</reference>
<comment type="caution">
    <text evidence="11">The sequence shown here is derived from an EMBL/GenBank/DDBJ whole genome shotgun (WGS) entry which is preliminary data.</text>
</comment>
<dbReference type="PANTHER" id="PTHR34353">
    <property type="entry name" value="CRISPR-ASSOCIATED ENDONUCLEASE CAS1 1"/>
    <property type="match status" value="1"/>
</dbReference>
<dbReference type="PANTHER" id="PTHR34353:SF2">
    <property type="entry name" value="CRISPR-ASSOCIATED ENDONUCLEASE CAS1 1"/>
    <property type="match status" value="1"/>
</dbReference>